<dbReference type="InterPro" id="IPR007278">
    <property type="entry name" value="DUF397"/>
</dbReference>
<gene>
    <name evidence="2" type="ORF">RM649_22475</name>
</gene>
<proteinExistence type="predicted"/>
<evidence type="ECO:0000259" key="1">
    <source>
        <dbReference type="Pfam" id="PF04149"/>
    </source>
</evidence>
<dbReference type="Proteomes" id="UP001183777">
    <property type="component" value="Unassembled WGS sequence"/>
</dbReference>
<keyword evidence="3" id="KW-1185">Reference proteome</keyword>
<reference evidence="3" key="1">
    <citation type="submission" date="2023-07" db="EMBL/GenBank/DDBJ databases">
        <title>30 novel species of actinomycetes from the DSMZ collection.</title>
        <authorList>
            <person name="Nouioui I."/>
        </authorList>
    </citation>
    <scope>NUCLEOTIDE SEQUENCE [LARGE SCALE GENOMIC DNA]</scope>
    <source>
        <strain evidence="3">DSM 41770</strain>
    </source>
</reference>
<evidence type="ECO:0000313" key="3">
    <source>
        <dbReference type="Proteomes" id="UP001183777"/>
    </source>
</evidence>
<sequence>MNDNTAKADLYAYDLTGADWRKSPYSAGEGQCVEIADLPGGGIAVRDSKHPSRPALCFTAAEWSALRKGMIDGFL</sequence>
<comment type="caution">
    <text evidence="2">The sequence shown here is derived from an EMBL/GenBank/DDBJ whole genome shotgun (WGS) entry which is preliminary data.</text>
</comment>
<evidence type="ECO:0000313" key="2">
    <source>
        <dbReference type="EMBL" id="MDT0430400.1"/>
    </source>
</evidence>
<dbReference type="RefSeq" id="WP_311659519.1">
    <property type="nucleotide sequence ID" value="NZ_JAVREX010000010.1"/>
</dbReference>
<feature type="domain" description="DUF397" evidence="1">
    <location>
        <begin position="18"/>
        <end position="69"/>
    </location>
</feature>
<name>A0ABU2RNH2_9ACTN</name>
<dbReference type="Pfam" id="PF04149">
    <property type="entry name" value="DUF397"/>
    <property type="match status" value="1"/>
</dbReference>
<organism evidence="2 3">
    <name type="scientific">Streptomyces salyersiae</name>
    <dbReference type="NCBI Taxonomy" id="3075530"/>
    <lineage>
        <taxon>Bacteria</taxon>
        <taxon>Bacillati</taxon>
        <taxon>Actinomycetota</taxon>
        <taxon>Actinomycetes</taxon>
        <taxon>Kitasatosporales</taxon>
        <taxon>Streptomycetaceae</taxon>
        <taxon>Streptomyces</taxon>
    </lineage>
</organism>
<accession>A0ABU2RNH2</accession>
<protein>
    <submittedName>
        <fullName evidence="2">DUF397 domain-containing protein</fullName>
    </submittedName>
</protein>
<dbReference type="EMBL" id="JAVREX010000010">
    <property type="protein sequence ID" value="MDT0430400.1"/>
    <property type="molecule type" value="Genomic_DNA"/>
</dbReference>